<dbReference type="EMBL" id="JAVDQF010000001">
    <property type="protein sequence ID" value="MDR6270943.1"/>
    <property type="molecule type" value="Genomic_DNA"/>
</dbReference>
<evidence type="ECO:0000313" key="2">
    <source>
        <dbReference type="EMBL" id="MDR6270943.1"/>
    </source>
</evidence>
<dbReference type="RefSeq" id="WP_309800387.1">
    <property type="nucleotide sequence ID" value="NZ_BAAAHY010000006.1"/>
</dbReference>
<sequence length="273" mass="30261">MPDDESIETARDRIADHRARSAFEADVDSDPALANLPFAQLWFAPGVAEVGLFTDDDRVVMVAVDVNDLGHRLRTGPLSGRPLDISDTVAAAPTLGLPENEAAQLLARIEQSLRIGITAYSLATAEYDAEERRLTQNMNVLTDGLERIQRNNNTHVTLAYEDPLTFGGGHFVLYPSGNTRSRFTIEEQYTGTDWSDPDRLPTSWAWRAERHLPNTEGTNPWRVSARGEVQSDDVAVLLTKAAAWARRTRDIAVRSETLKQNPPSRGPLEPPHL</sequence>
<feature type="compositionally biased region" description="Pro residues" evidence="1">
    <location>
        <begin position="264"/>
        <end position="273"/>
    </location>
</feature>
<reference evidence="2 3" key="1">
    <citation type="submission" date="2023-07" db="EMBL/GenBank/DDBJ databases">
        <title>Sequencing the genomes of 1000 actinobacteria strains.</title>
        <authorList>
            <person name="Klenk H.-P."/>
        </authorList>
    </citation>
    <scope>NUCLEOTIDE SEQUENCE [LARGE SCALE GENOMIC DNA]</scope>
    <source>
        <strain evidence="2 3">DSM 14555</strain>
    </source>
</reference>
<keyword evidence="3" id="KW-1185">Reference proteome</keyword>
<gene>
    <name evidence="2" type="ORF">JOE69_003181</name>
</gene>
<proteinExistence type="predicted"/>
<evidence type="ECO:0000256" key="1">
    <source>
        <dbReference type="SAM" id="MobiDB-lite"/>
    </source>
</evidence>
<comment type="caution">
    <text evidence="2">The sequence shown here is derived from an EMBL/GenBank/DDBJ whole genome shotgun (WGS) entry which is preliminary data.</text>
</comment>
<feature type="region of interest" description="Disordered" evidence="1">
    <location>
        <begin position="254"/>
        <end position="273"/>
    </location>
</feature>
<protein>
    <recommendedName>
        <fullName evidence="4">Histidine kinase</fullName>
    </recommendedName>
</protein>
<organism evidence="2 3">
    <name type="scientific">Arthrobacter russicus</name>
    <dbReference type="NCBI Taxonomy" id="172040"/>
    <lineage>
        <taxon>Bacteria</taxon>
        <taxon>Bacillati</taxon>
        <taxon>Actinomycetota</taxon>
        <taxon>Actinomycetes</taxon>
        <taxon>Micrococcales</taxon>
        <taxon>Micrococcaceae</taxon>
        <taxon>Arthrobacter</taxon>
    </lineage>
</organism>
<accession>A0ABU1JF00</accession>
<dbReference type="Proteomes" id="UP001185069">
    <property type="component" value="Unassembled WGS sequence"/>
</dbReference>
<evidence type="ECO:0000313" key="3">
    <source>
        <dbReference type="Proteomes" id="UP001185069"/>
    </source>
</evidence>
<evidence type="ECO:0008006" key="4">
    <source>
        <dbReference type="Google" id="ProtNLM"/>
    </source>
</evidence>
<name>A0ABU1JF00_9MICC</name>